<name>A0ABT1CRG9_9HYPH</name>
<organism evidence="1 2">
    <name type="scientific">Hoeflea alexandrii</name>
    <dbReference type="NCBI Taxonomy" id="288436"/>
    <lineage>
        <taxon>Bacteria</taxon>
        <taxon>Pseudomonadati</taxon>
        <taxon>Pseudomonadota</taxon>
        <taxon>Alphaproteobacteria</taxon>
        <taxon>Hyphomicrobiales</taxon>
        <taxon>Rhizobiaceae</taxon>
        <taxon>Hoeflea</taxon>
    </lineage>
</organism>
<evidence type="ECO:0000313" key="1">
    <source>
        <dbReference type="EMBL" id="MCO6408140.1"/>
    </source>
</evidence>
<accession>A0ABT1CRG9</accession>
<evidence type="ECO:0000313" key="2">
    <source>
        <dbReference type="Proteomes" id="UP001320715"/>
    </source>
</evidence>
<dbReference type="EMBL" id="JAAAML010000001">
    <property type="protein sequence ID" value="MCO6408140.1"/>
    <property type="molecule type" value="Genomic_DNA"/>
</dbReference>
<dbReference type="RefSeq" id="WP_152008659.1">
    <property type="nucleotide sequence ID" value="NZ_JAAAML010000001.1"/>
</dbReference>
<evidence type="ECO:0008006" key="3">
    <source>
        <dbReference type="Google" id="ProtNLM"/>
    </source>
</evidence>
<dbReference type="Proteomes" id="UP001320715">
    <property type="component" value="Unassembled WGS sequence"/>
</dbReference>
<protein>
    <recommendedName>
        <fullName evidence="3">MacB-like periplasmic core domain-containing protein</fullName>
    </recommendedName>
</protein>
<keyword evidence="2" id="KW-1185">Reference proteome</keyword>
<comment type="caution">
    <text evidence="1">The sequence shown here is derived from an EMBL/GenBank/DDBJ whole genome shotgun (WGS) entry which is preliminary data.</text>
</comment>
<gene>
    <name evidence="1" type="ORF">GTW23_08150</name>
</gene>
<reference evidence="1 2" key="1">
    <citation type="submission" date="2020-01" db="EMBL/GenBank/DDBJ databases">
        <title>Genomes of bacteria type strains.</title>
        <authorList>
            <person name="Chen J."/>
            <person name="Zhu S."/>
            <person name="Yang J."/>
        </authorList>
    </citation>
    <scope>NUCLEOTIDE SEQUENCE [LARGE SCALE GENOMIC DNA]</scope>
    <source>
        <strain evidence="1 2">DSM 16655</strain>
    </source>
</reference>
<sequence length="217" mass="24207">MCLVTAAIALTGRMIGKSISYAGNTADRTIQEIVIGDDVIHLPSNVIRFESQRASGVQNAVDTYFSWPGMNGYSEARRDIFNQTRSANGLIFARITQATMSRDMSGRFEPIYKRLTDGPPLAGPNGLDSFRLRPGAGYANELMYVERTAGQRPYAVRCLVEDLTGADSGFTTQTGCQRDIFIGKDLSVTYRFSIDLLPHWREIERDVRNRLETALVR</sequence>
<proteinExistence type="predicted"/>